<dbReference type="EMBL" id="FN653017">
    <property type="protein sequence ID" value="CBY21624.1"/>
    <property type="molecule type" value="Genomic_DNA"/>
</dbReference>
<dbReference type="Pfam" id="PF01633">
    <property type="entry name" value="Choline_kinase"/>
    <property type="match status" value="1"/>
</dbReference>
<dbReference type="OrthoDB" id="10267235at2759"/>
<evidence type="ECO:0000313" key="2">
    <source>
        <dbReference type="EMBL" id="CBY34370.1"/>
    </source>
</evidence>
<name>E4WUU3_OIKDI</name>
<keyword evidence="3" id="KW-1185">Reference proteome</keyword>
<accession>E4WUU3</accession>
<dbReference type="Gene3D" id="3.30.200.20">
    <property type="entry name" value="Phosphorylase Kinase, domain 1"/>
    <property type="match status" value="1"/>
</dbReference>
<reference evidence="1" key="1">
    <citation type="journal article" date="2010" name="Science">
        <title>Plasticity of animal genome architecture unmasked by rapid evolution of a pelagic tunicate.</title>
        <authorList>
            <person name="Denoeud F."/>
            <person name="Henriet S."/>
            <person name="Mungpakdee S."/>
            <person name="Aury J.M."/>
            <person name="Da Silva C."/>
            <person name="Brinkmann H."/>
            <person name="Mikhaleva J."/>
            <person name="Olsen L.C."/>
            <person name="Jubin C."/>
            <person name="Canestro C."/>
            <person name="Bouquet J.M."/>
            <person name="Danks G."/>
            <person name="Poulain J."/>
            <person name="Campsteijn C."/>
            <person name="Adamski M."/>
            <person name="Cross I."/>
            <person name="Yadetie F."/>
            <person name="Muffato M."/>
            <person name="Louis A."/>
            <person name="Butcher S."/>
            <person name="Tsagkogeorga G."/>
            <person name="Konrad A."/>
            <person name="Singh S."/>
            <person name="Jensen M.F."/>
            <person name="Cong E.H."/>
            <person name="Eikeseth-Otteraa H."/>
            <person name="Noel B."/>
            <person name="Anthouard V."/>
            <person name="Porcel B.M."/>
            <person name="Kachouri-Lafond R."/>
            <person name="Nishino A."/>
            <person name="Ugolini M."/>
            <person name="Chourrout P."/>
            <person name="Nishida H."/>
            <person name="Aasland R."/>
            <person name="Huzurbazar S."/>
            <person name="Westhof E."/>
            <person name="Delsuc F."/>
            <person name="Lehrach H."/>
            <person name="Reinhardt R."/>
            <person name="Weissenbach J."/>
            <person name="Roy S.W."/>
            <person name="Artiguenave F."/>
            <person name="Postlethwait J.H."/>
            <person name="Manak J.R."/>
            <person name="Thompson E.M."/>
            <person name="Jaillon O."/>
            <person name="Du Pasquier L."/>
            <person name="Boudinot P."/>
            <person name="Liberles D.A."/>
            <person name="Volff J.N."/>
            <person name="Philippe H."/>
            <person name="Lenhard B."/>
            <person name="Roest Crollius H."/>
            <person name="Wincker P."/>
            <person name="Chourrout D."/>
        </authorList>
    </citation>
    <scope>NUCLEOTIDE SEQUENCE [LARGE SCALE GENOMIC DNA]</scope>
</reference>
<dbReference type="Proteomes" id="UP000001307">
    <property type="component" value="Unassembled WGS sequence"/>
</dbReference>
<dbReference type="AlphaFoldDB" id="E4WUU3"/>
<evidence type="ECO:0000313" key="1">
    <source>
        <dbReference type="EMBL" id="CBY21624.1"/>
    </source>
</evidence>
<proteinExistence type="predicted"/>
<dbReference type="InParanoid" id="E4WUU3"/>
<sequence length="108" mass="12383">MIILDIELNGIENAEVAKVIREVRPNWNLKQLKSKCYSHSMTNTVSHFFINSREDEDSIVVRVNGEAAFLDRKKELEAFDRLAKSGIADKLLAIFKNGTRSKTRTYQP</sequence>
<dbReference type="EMBL" id="FN654502">
    <property type="protein sequence ID" value="CBY34370.1"/>
    <property type="molecule type" value="Genomic_DNA"/>
</dbReference>
<organism evidence="1">
    <name type="scientific">Oikopleura dioica</name>
    <name type="common">Tunicate</name>
    <dbReference type="NCBI Taxonomy" id="34765"/>
    <lineage>
        <taxon>Eukaryota</taxon>
        <taxon>Metazoa</taxon>
        <taxon>Chordata</taxon>
        <taxon>Tunicata</taxon>
        <taxon>Appendicularia</taxon>
        <taxon>Copelata</taxon>
        <taxon>Oikopleuridae</taxon>
        <taxon>Oikopleura</taxon>
    </lineage>
</organism>
<dbReference type="Gene3D" id="3.90.1200.10">
    <property type="match status" value="1"/>
</dbReference>
<evidence type="ECO:0000313" key="3">
    <source>
        <dbReference type="Proteomes" id="UP000001307"/>
    </source>
</evidence>
<dbReference type="Proteomes" id="UP000011014">
    <property type="component" value="Unassembled WGS sequence"/>
</dbReference>
<gene>
    <name evidence="1" type="ORF">GSOID_T00009396001</name>
    <name evidence="2" type="ORF">GSOID_T00024392001</name>
</gene>
<protein>
    <submittedName>
        <fullName evidence="1">Uncharacterized protein</fullName>
    </submittedName>
</protein>